<dbReference type="RefSeq" id="WP_377606091.1">
    <property type="nucleotide sequence ID" value="NZ_JBHUME010000014.1"/>
</dbReference>
<accession>A0ABW5PI04</accession>
<dbReference type="SUPFAM" id="SSF52266">
    <property type="entry name" value="SGNH hydrolase"/>
    <property type="match status" value="1"/>
</dbReference>
<dbReference type="Pfam" id="PF13472">
    <property type="entry name" value="Lipase_GDSL_2"/>
    <property type="match status" value="1"/>
</dbReference>
<sequence length="348" mass="37744">MNQHVLRKWAGTLITLWILLLVSGCGMTDLPGGKQFINPADESWSYTNGRWSSAEEGEGWGKVMKGNQAGTRASIETDSPYAALKQRGTGGTITVFVDGKAAVTHEVPQDGKKHILPIYNKNEGWHQIEVAFSGLNSEIDGLYVSKQARVKKPGLPRKKIVVIGHSYAEGCCLQERGTKSFAALVGDLLGMESVNAGIGRTDVNAGGANSGLSRVQKDVIDLKPDYVLAVYGINVLGSINKKELTHDKYEADYRSFITQITDALPDTRVFASGLIAARGMKDKTLAPISRDIERACASNSNCTYIDLAGKWNEGNFDKYLSADGMHPSEEGHVFLAEEYAKAISAVMK</sequence>
<dbReference type="InterPro" id="IPR051532">
    <property type="entry name" value="Ester_Hydrolysis_Enzymes"/>
</dbReference>
<organism evidence="2 3">
    <name type="scientific">Paenibacillus gansuensis</name>
    <dbReference type="NCBI Taxonomy" id="306542"/>
    <lineage>
        <taxon>Bacteria</taxon>
        <taxon>Bacillati</taxon>
        <taxon>Bacillota</taxon>
        <taxon>Bacilli</taxon>
        <taxon>Bacillales</taxon>
        <taxon>Paenibacillaceae</taxon>
        <taxon>Paenibacillus</taxon>
    </lineage>
</organism>
<keyword evidence="2" id="KW-0378">Hydrolase</keyword>
<reference evidence="3" key="1">
    <citation type="journal article" date="2019" name="Int. J. Syst. Evol. Microbiol.">
        <title>The Global Catalogue of Microorganisms (GCM) 10K type strain sequencing project: providing services to taxonomists for standard genome sequencing and annotation.</title>
        <authorList>
            <consortium name="The Broad Institute Genomics Platform"/>
            <consortium name="The Broad Institute Genome Sequencing Center for Infectious Disease"/>
            <person name="Wu L."/>
            <person name="Ma J."/>
        </authorList>
    </citation>
    <scope>NUCLEOTIDE SEQUENCE [LARGE SCALE GENOMIC DNA]</scope>
    <source>
        <strain evidence="3">KCTC 3950</strain>
    </source>
</reference>
<evidence type="ECO:0000259" key="1">
    <source>
        <dbReference type="Pfam" id="PF13472"/>
    </source>
</evidence>
<dbReference type="PANTHER" id="PTHR30383">
    <property type="entry name" value="THIOESTERASE 1/PROTEASE 1/LYSOPHOSPHOLIPASE L1"/>
    <property type="match status" value="1"/>
</dbReference>
<dbReference type="GO" id="GO:0016787">
    <property type="term" value="F:hydrolase activity"/>
    <property type="evidence" value="ECO:0007669"/>
    <property type="project" value="UniProtKB-KW"/>
</dbReference>
<keyword evidence="3" id="KW-1185">Reference proteome</keyword>
<dbReference type="InterPro" id="IPR013830">
    <property type="entry name" value="SGNH_hydro"/>
</dbReference>
<name>A0ABW5PI04_9BACL</name>
<dbReference type="Gene3D" id="3.40.50.1110">
    <property type="entry name" value="SGNH hydrolase"/>
    <property type="match status" value="1"/>
</dbReference>
<dbReference type="PANTHER" id="PTHR30383:SF5">
    <property type="entry name" value="SGNH HYDROLASE-TYPE ESTERASE DOMAIN-CONTAINING PROTEIN"/>
    <property type="match status" value="1"/>
</dbReference>
<comment type="caution">
    <text evidence="2">The sequence shown here is derived from an EMBL/GenBank/DDBJ whole genome shotgun (WGS) entry which is preliminary data.</text>
</comment>
<dbReference type="PROSITE" id="PS51257">
    <property type="entry name" value="PROKAR_LIPOPROTEIN"/>
    <property type="match status" value="1"/>
</dbReference>
<protein>
    <submittedName>
        <fullName evidence="2">SGNH/GDSL hydrolase family protein</fullName>
    </submittedName>
</protein>
<dbReference type="CDD" id="cd00229">
    <property type="entry name" value="SGNH_hydrolase"/>
    <property type="match status" value="1"/>
</dbReference>
<dbReference type="InterPro" id="IPR036514">
    <property type="entry name" value="SGNH_hydro_sf"/>
</dbReference>
<dbReference type="EMBL" id="JBHUME010000014">
    <property type="protein sequence ID" value="MFD2614814.1"/>
    <property type="molecule type" value="Genomic_DNA"/>
</dbReference>
<evidence type="ECO:0000313" key="2">
    <source>
        <dbReference type="EMBL" id="MFD2614814.1"/>
    </source>
</evidence>
<evidence type="ECO:0000313" key="3">
    <source>
        <dbReference type="Proteomes" id="UP001597541"/>
    </source>
</evidence>
<feature type="domain" description="SGNH hydrolase-type esterase" evidence="1">
    <location>
        <begin position="162"/>
        <end position="332"/>
    </location>
</feature>
<proteinExistence type="predicted"/>
<dbReference type="Proteomes" id="UP001597541">
    <property type="component" value="Unassembled WGS sequence"/>
</dbReference>
<gene>
    <name evidence="2" type="ORF">ACFSUF_20575</name>
</gene>